<comment type="function">
    <text evidence="3">Flagellin is the subunit protein which polymerizes to form the filaments of bacterial flagella.</text>
</comment>
<keyword evidence="3" id="KW-0964">Secreted</keyword>
<dbReference type="InterPro" id="IPR001029">
    <property type="entry name" value="Flagellin_N"/>
</dbReference>
<gene>
    <name evidence="6" type="ORF">JIN87_16405</name>
</gene>
<dbReference type="PANTHER" id="PTHR42792">
    <property type="entry name" value="FLAGELLIN"/>
    <property type="match status" value="1"/>
</dbReference>
<dbReference type="GO" id="GO:0005198">
    <property type="term" value="F:structural molecule activity"/>
    <property type="evidence" value="ECO:0007669"/>
    <property type="project" value="UniProtKB-UniRule"/>
</dbReference>
<proteinExistence type="inferred from homology"/>
<evidence type="ECO:0000259" key="4">
    <source>
        <dbReference type="Pfam" id="PF00669"/>
    </source>
</evidence>
<dbReference type="SUPFAM" id="SSF64518">
    <property type="entry name" value="Phase 1 flagellin"/>
    <property type="match status" value="1"/>
</dbReference>
<feature type="domain" description="Flagellin C-terminal" evidence="5">
    <location>
        <begin position="203"/>
        <end position="284"/>
    </location>
</feature>
<evidence type="ECO:0000256" key="1">
    <source>
        <dbReference type="ARBA" id="ARBA00005709"/>
    </source>
</evidence>
<dbReference type="Gene3D" id="1.20.1330.10">
    <property type="entry name" value="f41 fragment of flagellin, N-terminal domain"/>
    <property type="match status" value="1"/>
</dbReference>
<comment type="subcellular location">
    <subcellularLocation>
        <location evidence="3">Secreted</location>
    </subcellularLocation>
    <subcellularLocation>
        <location evidence="3">Bacterial flagellum</location>
    </subcellularLocation>
</comment>
<keyword evidence="6" id="KW-0282">Flagellum</keyword>
<dbReference type="AlphaFoldDB" id="A0A934VSF7"/>
<reference evidence="6" key="1">
    <citation type="submission" date="2021-01" db="EMBL/GenBank/DDBJ databases">
        <title>Modified the classification status of verrucomicrobia.</title>
        <authorList>
            <person name="Feng X."/>
        </authorList>
    </citation>
    <scope>NUCLEOTIDE SEQUENCE</scope>
    <source>
        <strain evidence="6">KCTC 13126</strain>
    </source>
</reference>
<organism evidence="6 7">
    <name type="scientific">Pelagicoccus mobilis</name>
    <dbReference type="NCBI Taxonomy" id="415221"/>
    <lineage>
        <taxon>Bacteria</taxon>
        <taxon>Pseudomonadati</taxon>
        <taxon>Verrucomicrobiota</taxon>
        <taxon>Opitutia</taxon>
        <taxon>Puniceicoccales</taxon>
        <taxon>Pelagicoccaceae</taxon>
        <taxon>Pelagicoccus</taxon>
    </lineage>
</organism>
<evidence type="ECO:0000313" key="6">
    <source>
        <dbReference type="EMBL" id="MBK1878464.1"/>
    </source>
</evidence>
<keyword evidence="6" id="KW-0966">Cell projection</keyword>
<comment type="caution">
    <text evidence="6">The sequence shown here is derived from an EMBL/GenBank/DDBJ whole genome shotgun (WGS) entry which is preliminary data.</text>
</comment>
<evidence type="ECO:0000256" key="2">
    <source>
        <dbReference type="ARBA" id="ARBA00023143"/>
    </source>
</evidence>
<evidence type="ECO:0000256" key="3">
    <source>
        <dbReference type="RuleBase" id="RU362073"/>
    </source>
</evidence>
<evidence type="ECO:0000259" key="5">
    <source>
        <dbReference type="Pfam" id="PF00700"/>
    </source>
</evidence>
<dbReference type="InterPro" id="IPR042187">
    <property type="entry name" value="Flagellin_C_sub2"/>
</dbReference>
<keyword evidence="2 3" id="KW-0975">Bacterial flagellum</keyword>
<dbReference type="Proteomes" id="UP000617628">
    <property type="component" value="Unassembled WGS sequence"/>
</dbReference>
<dbReference type="InterPro" id="IPR001492">
    <property type="entry name" value="Flagellin"/>
</dbReference>
<dbReference type="InterPro" id="IPR046358">
    <property type="entry name" value="Flagellin_C"/>
</dbReference>
<dbReference type="PANTHER" id="PTHR42792:SF2">
    <property type="entry name" value="FLAGELLIN"/>
    <property type="match status" value="1"/>
</dbReference>
<dbReference type="Gene3D" id="6.10.10.10">
    <property type="entry name" value="Flagellar export chaperone, C-terminal domain"/>
    <property type="match status" value="1"/>
</dbReference>
<dbReference type="Pfam" id="PF00669">
    <property type="entry name" value="Flagellin_N"/>
    <property type="match status" value="1"/>
</dbReference>
<sequence>MVINTNSNAVEAASSLQRSSAMLSKSLARLSSGSKIINPSDDAAGLAVSEKLEAQNARVLAARTNTQNAMSMLHTTDGFLQGMMQTLNRMSELSMMTRDVTKNDNDKALYEEEFEQLKDQLRSVVGANTSPAWSADGEPIGTFNGISLFGDRGDLATVVGATGDQFMNIPEMNLKDGATYFAQLLEDGGPLSVAGTNTIAHLSSTIQEVAENRSQIGSLQSRLEFVNTQLTTQSQNLESANSRIRDVDVAEESTRLAKYQILVQSGTSMLSQANSLPENVLRLLG</sequence>
<dbReference type="PRINTS" id="PR00207">
    <property type="entry name" value="FLAGELLIN"/>
</dbReference>
<name>A0A934VSF7_9BACT</name>
<keyword evidence="7" id="KW-1185">Reference proteome</keyword>
<dbReference type="Pfam" id="PF00700">
    <property type="entry name" value="Flagellin_C"/>
    <property type="match status" value="1"/>
</dbReference>
<dbReference type="GO" id="GO:0009288">
    <property type="term" value="C:bacterial-type flagellum"/>
    <property type="evidence" value="ECO:0007669"/>
    <property type="project" value="UniProtKB-SubCell"/>
</dbReference>
<accession>A0A934VSF7</accession>
<feature type="domain" description="Flagellin N-terminal" evidence="4">
    <location>
        <begin position="3"/>
        <end position="125"/>
    </location>
</feature>
<protein>
    <recommendedName>
        <fullName evidence="3">Flagellin</fullName>
    </recommendedName>
</protein>
<dbReference type="EMBL" id="JAENIL010000030">
    <property type="protein sequence ID" value="MBK1878464.1"/>
    <property type="molecule type" value="Genomic_DNA"/>
</dbReference>
<comment type="similarity">
    <text evidence="1 3">Belongs to the bacterial flagellin family.</text>
</comment>
<keyword evidence="6" id="KW-0969">Cilium</keyword>
<dbReference type="RefSeq" id="WP_200356674.1">
    <property type="nucleotide sequence ID" value="NZ_JAENIL010000030.1"/>
</dbReference>
<evidence type="ECO:0000313" key="7">
    <source>
        <dbReference type="Proteomes" id="UP000617628"/>
    </source>
</evidence>
<dbReference type="GO" id="GO:0005576">
    <property type="term" value="C:extracellular region"/>
    <property type="evidence" value="ECO:0007669"/>
    <property type="project" value="UniProtKB-SubCell"/>
</dbReference>